<reference evidence="2" key="1">
    <citation type="submission" date="2020-06" db="EMBL/GenBank/DDBJ databases">
        <title>Draft genome of Bugula neritina, a colonial animal packing powerful symbionts and potential medicines.</title>
        <authorList>
            <person name="Rayko M."/>
        </authorList>
    </citation>
    <scope>NUCLEOTIDE SEQUENCE [LARGE SCALE GENOMIC DNA]</scope>
    <source>
        <strain evidence="2">Kwan_BN1</strain>
    </source>
</reference>
<dbReference type="EMBL" id="VXIV02000597">
    <property type="protein sequence ID" value="KAF6037259.1"/>
    <property type="molecule type" value="Genomic_DNA"/>
</dbReference>
<sequence>MQVLNTIHQCVWQDVCVQNPTCADIITLFILFETRSNSENKVAKARLTKNGATDMSNRELVKVVSRRDVMCIQAAASGEVLMNIQKVEKQEPKKYAHIGKGMKRQDPITMISALFLAFYNLYCKRRNGLVYRFDELLFIPPSPALQCLTDLTSAALGKYQCHLAMKFRDASGINTRYELLVGNWRHLVINVKDREPNSGFFIRAINFKTQEEVFRLEETTGLHNCMLYVNQNQLLGQFHLSRLGAGHYTRYSDTKDVGVINGQSKLQGSSPCYVVFRSALTKAMVASACDDSNTDQIRIQRINHSVFEPGDLTAIICMTLYHKYFDSHFKQSTGVASSATQSNAASALGYPQSYPPAGTSMNQPQNQYPTSHLHGTYSQQQQMQQTSFFPVTSHSLQPPNYFIQRQTAVPFSQQVLPQLPAPSTQGQGQGICPPPRLSNPSQTMQPTTSGSQMSQYEQRLLLALPRVSSTQYYQQF</sequence>
<protein>
    <submittedName>
        <fullName evidence="2">Uncharacterized protein</fullName>
    </submittedName>
</protein>
<proteinExistence type="predicted"/>
<feature type="compositionally biased region" description="Polar residues" evidence="1">
    <location>
        <begin position="359"/>
        <end position="370"/>
    </location>
</feature>
<dbReference type="Proteomes" id="UP000593567">
    <property type="component" value="Unassembled WGS sequence"/>
</dbReference>
<evidence type="ECO:0000313" key="2">
    <source>
        <dbReference type="EMBL" id="KAF6037259.1"/>
    </source>
</evidence>
<accession>A0A7J7KF42</accession>
<comment type="caution">
    <text evidence="2">The sequence shown here is derived from an EMBL/GenBank/DDBJ whole genome shotgun (WGS) entry which is preliminary data.</text>
</comment>
<feature type="compositionally biased region" description="Polar residues" evidence="1">
    <location>
        <begin position="438"/>
        <end position="453"/>
    </location>
</feature>
<organism evidence="2 3">
    <name type="scientific">Bugula neritina</name>
    <name type="common">Brown bryozoan</name>
    <name type="synonym">Sertularia neritina</name>
    <dbReference type="NCBI Taxonomy" id="10212"/>
    <lineage>
        <taxon>Eukaryota</taxon>
        <taxon>Metazoa</taxon>
        <taxon>Spiralia</taxon>
        <taxon>Lophotrochozoa</taxon>
        <taxon>Bryozoa</taxon>
        <taxon>Gymnolaemata</taxon>
        <taxon>Cheilostomatida</taxon>
        <taxon>Flustrina</taxon>
        <taxon>Buguloidea</taxon>
        <taxon>Bugulidae</taxon>
        <taxon>Bugula</taxon>
    </lineage>
</organism>
<evidence type="ECO:0000313" key="3">
    <source>
        <dbReference type="Proteomes" id="UP000593567"/>
    </source>
</evidence>
<feature type="region of interest" description="Disordered" evidence="1">
    <location>
        <begin position="418"/>
        <end position="453"/>
    </location>
</feature>
<gene>
    <name evidence="2" type="ORF">EB796_004449</name>
</gene>
<feature type="region of interest" description="Disordered" evidence="1">
    <location>
        <begin position="346"/>
        <end position="379"/>
    </location>
</feature>
<keyword evidence="3" id="KW-1185">Reference proteome</keyword>
<dbReference type="AlphaFoldDB" id="A0A7J7KF42"/>
<name>A0A7J7KF42_BUGNE</name>
<evidence type="ECO:0000256" key="1">
    <source>
        <dbReference type="SAM" id="MobiDB-lite"/>
    </source>
</evidence>